<dbReference type="FunFam" id="3.30.470.20:FF:000047">
    <property type="entry name" value="Inositol-tetrakisphosphate 1-kinase 4"/>
    <property type="match status" value="1"/>
</dbReference>
<comment type="catalytic activity">
    <reaction evidence="12">
        <text>1D-myo-inositol 3,4,5,6-tetrakisphosphate + ATP = 1D-myo-inositol 1,3,4,5,6-pentakisphosphate + ADP + H(+)</text>
        <dbReference type="Rhea" id="RHEA:12452"/>
        <dbReference type="ChEBI" id="CHEBI:15378"/>
        <dbReference type="ChEBI" id="CHEBI:30616"/>
        <dbReference type="ChEBI" id="CHEBI:57539"/>
        <dbReference type="ChEBI" id="CHEBI:57733"/>
        <dbReference type="ChEBI" id="CHEBI:456216"/>
        <dbReference type="EC" id="2.7.1.134"/>
    </reaction>
</comment>
<evidence type="ECO:0000313" key="15">
    <source>
        <dbReference type="EMBL" id="KAK8950912.1"/>
    </source>
</evidence>
<evidence type="ECO:0000256" key="5">
    <source>
        <dbReference type="ARBA" id="ARBA00022679"/>
    </source>
</evidence>
<feature type="domain" description="Inositol 1,3,4-trisphosphate 5/6-kinase ATP-grasp" evidence="14">
    <location>
        <begin position="147"/>
        <end position="330"/>
    </location>
</feature>
<sequence>MYPTHSGLLFVPLSFELPLAPQLKQVDVILHKATDEIISIDPSLDFTEGILFSKGMNELKRNIEDMPDCCVIDPLNNIYPLLDRYKIQQILCKLDGFNINAPCKLRAPNFLKVLLFEWTILAWGRLGSGDKLKSSTAPIEYPHRLCPHEVDKYDHPSLMDQLSEAKLSFPMIVKPQVACGVADAHNMALIFKTEDFKNLCVPLPAIVQEYVDHGSSLFKFYVLGERVFHTIKKSMPNADHLSSLSETSGSFPILFNSLKSLPVSQQGQTSAGLKDSKRSVDLELVNHAAKCLRKSLGLTIFGFDVVIQECSRDHVIVDLNYLPSFKEIPDSDAIPAFWDAIRNSYESRRATVARFT</sequence>
<dbReference type="GO" id="GO:0000287">
    <property type="term" value="F:magnesium ion binding"/>
    <property type="evidence" value="ECO:0007669"/>
    <property type="project" value="InterPro"/>
</dbReference>
<keyword evidence="10 12" id="KW-0460">Magnesium</keyword>
<evidence type="ECO:0000256" key="12">
    <source>
        <dbReference type="PIRNR" id="PIRNR038186"/>
    </source>
</evidence>
<keyword evidence="7 12" id="KW-0547">Nucleotide-binding</keyword>
<dbReference type="Pfam" id="PF05770">
    <property type="entry name" value="Ins134_P3_kin"/>
    <property type="match status" value="1"/>
</dbReference>
<dbReference type="GO" id="GO:0005524">
    <property type="term" value="F:ATP binding"/>
    <property type="evidence" value="ECO:0007669"/>
    <property type="project" value="UniProtKB-KW"/>
</dbReference>
<dbReference type="PANTHER" id="PTHR14217">
    <property type="entry name" value="INOSITOL-TETRAKISPHOSPHATE 1-KINASE"/>
    <property type="match status" value="1"/>
</dbReference>
<feature type="binding site" evidence="13">
    <location>
        <position position="320"/>
    </location>
    <ligand>
        <name>Mg(2+)</name>
        <dbReference type="ChEBI" id="CHEBI:18420"/>
        <label>2</label>
    </ligand>
</feature>
<comment type="caution">
    <text evidence="15">The sequence shown here is derived from an EMBL/GenBank/DDBJ whole genome shotgun (WGS) entry which is preliminary data.</text>
</comment>
<dbReference type="SUPFAM" id="SSF56059">
    <property type="entry name" value="Glutathione synthetase ATP-binding domain-like"/>
    <property type="match status" value="1"/>
</dbReference>
<dbReference type="GO" id="GO:0052726">
    <property type="term" value="F:inositol-1,3,4-trisphosphate 5-kinase activity"/>
    <property type="evidence" value="ECO:0007669"/>
    <property type="project" value="InterPro"/>
</dbReference>
<dbReference type="InterPro" id="IPR040464">
    <property type="entry name" value="InsP(3)kin_ATP-grasp"/>
</dbReference>
<evidence type="ECO:0000256" key="3">
    <source>
        <dbReference type="ARBA" id="ARBA00009601"/>
    </source>
</evidence>
<organism evidence="15 16">
    <name type="scientific">Platanthera zijinensis</name>
    <dbReference type="NCBI Taxonomy" id="2320716"/>
    <lineage>
        <taxon>Eukaryota</taxon>
        <taxon>Viridiplantae</taxon>
        <taxon>Streptophyta</taxon>
        <taxon>Embryophyta</taxon>
        <taxon>Tracheophyta</taxon>
        <taxon>Spermatophyta</taxon>
        <taxon>Magnoliopsida</taxon>
        <taxon>Liliopsida</taxon>
        <taxon>Asparagales</taxon>
        <taxon>Orchidaceae</taxon>
        <taxon>Orchidoideae</taxon>
        <taxon>Orchideae</taxon>
        <taxon>Orchidinae</taxon>
        <taxon>Platanthera</taxon>
    </lineage>
</organism>
<comment type="catalytic activity">
    <reaction evidence="1">
        <text>1D-myo-inositol 1,3,4-trisphosphate + ATP = 1D-myo-inositol 1,3,4,6-tetrakisphosphate + ADP + H(+)</text>
        <dbReference type="Rhea" id="RHEA:20940"/>
        <dbReference type="ChEBI" id="CHEBI:15378"/>
        <dbReference type="ChEBI" id="CHEBI:30616"/>
        <dbReference type="ChEBI" id="CHEBI:57660"/>
        <dbReference type="ChEBI" id="CHEBI:58414"/>
        <dbReference type="ChEBI" id="CHEBI:456216"/>
        <dbReference type="EC" id="2.7.1.159"/>
    </reaction>
</comment>
<dbReference type="AlphaFoldDB" id="A0AAP0BV92"/>
<evidence type="ECO:0000256" key="11">
    <source>
        <dbReference type="ARBA" id="ARBA00057506"/>
    </source>
</evidence>
<evidence type="ECO:0000256" key="10">
    <source>
        <dbReference type="ARBA" id="ARBA00022842"/>
    </source>
</evidence>
<feature type="binding site" evidence="13">
    <location>
        <position position="318"/>
    </location>
    <ligand>
        <name>Mg(2+)</name>
        <dbReference type="ChEBI" id="CHEBI:18420"/>
        <label>2</label>
    </ligand>
</feature>
<evidence type="ECO:0000256" key="1">
    <source>
        <dbReference type="ARBA" id="ARBA00000399"/>
    </source>
</evidence>
<comment type="similarity">
    <text evidence="3 12">Belongs to the ITPK1 family.</text>
</comment>
<dbReference type="Gene3D" id="3.40.50.11370">
    <property type="match status" value="1"/>
</dbReference>
<proteinExistence type="inferred from homology"/>
<dbReference type="GO" id="GO:0032957">
    <property type="term" value="P:inositol trisphosphate metabolic process"/>
    <property type="evidence" value="ECO:0007669"/>
    <property type="project" value="InterPro"/>
</dbReference>
<reference evidence="15 16" key="1">
    <citation type="journal article" date="2022" name="Nat. Plants">
        <title>Genomes of leafy and leafless Platanthera orchids illuminate the evolution of mycoheterotrophy.</title>
        <authorList>
            <person name="Li M.H."/>
            <person name="Liu K.W."/>
            <person name="Li Z."/>
            <person name="Lu H.C."/>
            <person name="Ye Q.L."/>
            <person name="Zhang D."/>
            <person name="Wang J.Y."/>
            <person name="Li Y.F."/>
            <person name="Zhong Z.M."/>
            <person name="Liu X."/>
            <person name="Yu X."/>
            <person name="Liu D.K."/>
            <person name="Tu X.D."/>
            <person name="Liu B."/>
            <person name="Hao Y."/>
            <person name="Liao X.Y."/>
            <person name="Jiang Y.T."/>
            <person name="Sun W.H."/>
            <person name="Chen J."/>
            <person name="Chen Y.Q."/>
            <person name="Ai Y."/>
            <person name="Zhai J.W."/>
            <person name="Wu S.S."/>
            <person name="Zhou Z."/>
            <person name="Hsiao Y.Y."/>
            <person name="Wu W.L."/>
            <person name="Chen Y.Y."/>
            <person name="Lin Y.F."/>
            <person name="Hsu J.L."/>
            <person name="Li C.Y."/>
            <person name="Wang Z.W."/>
            <person name="Zhao X."/>
            <person name="Zhong W.Y."/>
            <person name="Ma X.K."/>
            <person name="Ma L."/>
            <person name="Huang J."/>
            <person name="Chen G.Z."/>
            <person name="Huang M.Z."/>
            <person name="Huang L."/>
            <person name="Peng D.H."/>
            <person name="Luo Y.B."/>
            <person name="Zou S.Q."/>
            <person name="Chen S.P."/>
            <person name="Lan S."/>
            <person name="Tsai W.C."/>
            <person name="Van de Peer Y."/>
            <person name="Liu Z.J."/>
        </authorList>
    </citation>
    <scope>NUCLEOTIDE SEQUENCE [LARGE SCALE GENOMIC DNA]</scope>
    <source>
        <strain evidence="15">Lor287</strain>
    </source>
</reference>
<dbReference type="PANTHER" id="PTHR14217:SF1">
    <property type="entry name" value="INOSITOL-TETRAKISPHOSPHATE 1-KINASE"/>
    <property type="match status" value="1"/>
</dbReference>
<evidence type="ECO:0000256" key="8">
    <source>
        <dbReference type="ARBA" id="ARBA00022777"/>
    </source>
</evidence>
<comment type="subunit">
    <text evidence="4 12">Monomer.</text>
</comment>
<dbReference type="Proteomes" id="UP001418222">
    <property type="component" value="Unassembled WGS sequence"/>
</dbReference>
<evidence type="ECO:0000256" key="6">
    <source>
        <dbReference type="ARBA" id="ARBA00022723"/>
    </source>
</evidence>
<evidence type="ECO:0000313" key="16">
    <source>
        <dbReference type="Proteomes" id="UP001418222"/>
    </source>
</evidence>
<dbReference type="EMBL" id="JBBWWQ010000003">
    <property type="protein sequence ID" value="KAK8950912.1"/>
    <property type="molecule type" value="Genomic_DNA"/>
</dbReference>
<keyword evidence="16" id="KW-1185">Reference proteome</keyword>
<keyword evidence="6 12" id="KW-0479">Metal-binding</keyword>
<name>A0AAP0BV92_9ASPA</name>
<evidence type="ECO:0000256" key="13">
    <source>
        <dbReference type="PIRSR" id="PIRSR038186-2"/>
    </source>
</evidence>
<accession>A0AAP0BV92</accession>
<evidence type="ECO:0000256" key="7">
    <source>
        <dbReference type="ARBA" id="ARBA00022741"/>
    </source>
</evidence>
<evidence type="ECO:0000256" key="4">
    <source>
        <dbReference type="ARBA" id="ARBA00011245"/>
    </source>
</evidence>
<feature type="binding site" evidence="13">
    <location>
        <position position="318"/>
    </location>
    <ligand>
        <name>Mg(2+)</name>
        <dbReference type="ChEBI" id="CHEBI:18420"/>
        <label>1</label>
    </ligand>
</feature>
<dbReference type="GO" id="GO:0052725">
    <property type="term" value="F:inositol-1,3,4-trisphosphate 6-kinase activity"/>
    <property type="evidence" value="ECO:0007669"/>
    <property type="project" value="InterPro"/>
</dbReference>
<protein>
    <recommendedName>
        <fullName evidence="12">Inositol-tetrakisphosphate 1-kinase</fullName>
        <ecNumber evidence="12">2.7.1.134</ecNumber>
    </recommendedName>
</protein>
<dbReference type="GO" id="GO:0005737">
    <property type="term" value="C:cytoplasm"/>
    <property type="evidence" value="ECO:0007669"/>
    <property type="project" value="TreeGrafter"/>
</dbReference>
<evidence type="ECO:0000256" key="2">
    <source>
        <dbReference type="ARBA" id="ARBA00000680"/>
    </source>
</evidence>
<dbReference type="EC" id="2.7.1.134" evidence="12"/>
<feature type="binding site" evidence="13">
    <location>
        <position position="304"/>
    </location>
    <ligand>
        <name>Mg(2+)</name>
        <dbReference type="ChEBI" id="CHEBI:18420"/>
        <label>1</label>
    </ligand>
</feature>
<evidence type="ECO:0000256" key="9">
    <source>
        <dbReference type="ARBA" id="ARBA00022840"/>
    </source>
</evidence>
<keyword evidence="5 12" id="KW-0808">Transferase</keyword>
<comment type="catalytic activity">
    <reaction evidence="2">
        <text>1D-myo-inositol 1,3,4-trisphosphate + ATP = 1D-myo-inositol 1,3,4,5-tetrakisphosphate + ADP + H(+)</text>
        <dbReference type="Rhea" id="RHEA:13253"/>
        <dbReference type="ChEBI" id="CHEBI:15378"/>
        <dbReference type="ChEBI" id="CHEBI:30616"/>
        <dbReference type="ChEBI" id="CHEBI:57895"/>
        <dbReference type="ChEBI" id="CHEBI:58414"/>
        <dbReference type="ChEBI" id="CHEBI:456216"/>
        <dbReference type="EC" id="2.7.1.159"/>
    </reaction>
</comment>
<keyword evidence="9 12" id="KW-0067">ATP-binding</keyword>
<comment type="function">
    <text evidence="11">Kinase that can phosphorylate various inositol polyphosphate such as Ins(3,4,5,6)P4 or Ins(1,3,4)P3 and participates in phytic acid biosynthesis in developing seeds. Phytic acid is the primary storage form of phosphorus in cereal grains and other plant seeds.</text>
</comment>
<gene>
    <name evidence="15" type="primary">ITPK4</name>
    <name evidence="15" type="ORF">KSP39_PZI003927</name>
</gene>
<evidence type="ECO:0000259" key="14">
    <source>
        <dbReference type="Pfam" id="PF05770"/>
    </source>
</evidence>
<keyword evidence="8 12" id="KW-0418">Kinase</keyword>
<dbReference type="InterPro" id="IPR008656">
    <property type="entry name" value="Inositol_tetrakis-P_1-kinase"/>
</dbReference>
<dbReference type="PIRSF" id="PIRSF038186">
    <property type="entry name" value="ITPK"/>
    <property type="match status" value="1"/>
</dbReference>
<dbReference type="Gene3D" id="3.30.470.20">
    <property type="entry name" value="ATP-grasp fold, B domain"/>
    <property type="match status" value="1"/>
</dbReference>
<comment type="cofactor">
    <cofactor evidence="12 13">
        <name>Mg(2+)</name>
        <dbReference type="ChEBI" id="CHEBI:18420"/>
    </cofactor>
    <text evidence="12 13">Binds 2 magnesium ions per subunit.</text>
</comment>
<dbReference type="GO" id="GO:0047325">
    <property type="term" value="F:inositol-3,4,5,6-tetrakisphosphate 1-kinase activity"/>
    <property type="evidence" value="ECO:0007669"/>
    <property type="project" value="UniProtKB-EC"/>
</dbReference>